<dbReference type="CDD" id="cd08491">
    <property type="entry name" value="PBP2_NikA_DppA_OppA_like_12"/>
    <property type="match status" value="1"/>
</dbReference>
<dbReference type="InterPro" id="IPR000914">
    <property type="entry name" value="SBP_5_dom"/>
</dbReference>
<evidence type="ECO:0000313" key="3">
    <source>
        <dbReference type="Proteomes" id="UP000318380"/>
    </source>
</evidence>
<dbReference type="SUPFAM" id="SSF53850">
    <property type="entry name" value="Periplasmic binding protein-like II"/>
    <property type="match status" value="1"/>
</dbReference>
<dbReference type="PANTHER" id="PTHR30290:SF83">
    <property type="entry name" value="ABC TRANSPORTER SUBSTRATE-BINDING PROTEIN"/>
    <property type="match status" value="1"/>
</dbReference>
<dbReference type="Proteomes" id="UP000318380">
    <property type="component" value="Unassembled WGS sequence"/>
</dbReference>
<organism evidence="2 3">
    <name type="scientific">Kribbella amoyensis</name>
    <dbReference type="NCBI Taxonomy" id="996641"/>
    <lineage>
        <taxon>Bacteria</taxon>
        <taxon>Bacillati</taxon>
        <taxon>Actinomycetota</taxon>
        <taxon>Actinomycetes</taxon>
        <taxon>Propionibacteriales</taxon>
        <taxon>Kribbellaceae</taxon>
        <taxon>Kribbella</taxon>
    </lineage>
</organism>
<dbReference type="Gene3D" id="3.40.190.10">
    <property type="entry name" value="Periplasmic binding protein-like II"/>
    <property type="match status" value="1"/>
</dbReference>
<keyword evidence="3" id="KW-1185">Reference proteome</keyword>
<gene>
    <name evidence="2" type="ORF">FB561_6163</name>
</gene>
<dbReference type="EMBL" id="VIVK01000002">
    <property type="protein sequence ID" value="TWD74732.1"/>
    <property type="molecule type" value="Genomic_DNA"/>
</dbReference>
<protein>
    <submittedName>
        <fullName evidence="2">Peptide/nickel transport system substrate-binding protein</fullName>
    </submittedName>
</protein>
<dbReference type="PANTHER" id="PTHR30290">
    <property type="entry name" value="PERIPLASMIC BINDING COMPONENT OF ABC TRANSPORTER"/>
    <property type="match status" value="1"/>
</dbReference>
<proteinExistence type="predicted"/>
<dbReference type="AlphaFoldDB" id="A0A561B7Q7"/>
<comment type="caution">
    <text evidence="2">The sequence shown here is derived from an EMBL/GenBank/DDBJ whole genome shotgun (WGS) entry which is preliminary data.</text>
</comment>
<dbReference type="GO" id="GO:0015833">
    <property type="term" value="P:peptide transport"/>
    <property type="evidence" value="ECO:0007669"/>
    <property type="project" value="TreeGrafter"/>
</dbReference>
<reference evidence="2 3" key="1">
    <citation type="submission" date="2019-06" db="EMBL/GenBank/DDBJ databases">
        <title>Sequencing the genomes of 1000 actinobacteria strains.</title>
        <authorList>
            <person name="Klenk H.-P."/>
        </authorList>
    </citation>
    <scope>NUCLEOTIDE SEQUENCE [LARGE SCALE GENOMIC DNA]</scope>
    <source>
        <strain evidence="2 3">DSM 24683</strain>
    </source>
</reference>
<dbReference type="GO" id="GO:1904680">
    <property type="term" value="F:peptide transmembrane transporter activity"/>
    <property type="evidence" value="ECO:0007669"/>
    <property type="project" value="TreeGrafter"/>
</dbReference>
<evidence type="ECO:0000313" key="2">
    <source>
        <dbReference type="EMBL" id="TWD74732.1"/>
    </source>
</evidence>
<name>A0A561B7Q7_9ACTN</name>
<dbReference type="Gene3D" id="3.10.105.10">
    <property type="entry name" value="Dipeptide-binding Protein, Domain 3"/>
    <property type="match status" value="1"/>
</dbReference>
<feature type="domain" description="Solute-binding protein family 5" evidence="1">
    <location>
        <begin position="96"/>
        <end position="412"/>
    </location>
</feature>
<evidence type="ECO:0000259" key="1">
    <source>
        <dbReference type="Pfam" id="PF00496"/>
    </source>
</evidence>
<dbReference type="InterPro" id="IPR039424">
    <property type="entry name" value="SBP_5"/>
</dbReference>
<sequence length="527" mass="56440">MWMPFGEGQSMILSIRASRRRGAALVAVTLAAVGLSSCAVANSGSSGPASPSTVRIVLPQEPPTLEPCDSSLTSTGVVVRSNITQPLVERDPTSGKLEPLLATGWRQVSGTTWRFTLRPGVTFSDGTPFDAKAAAFAIDRVLTTSLGCNVQGYVFGDAKLTTEVVDANTLDVSTAEPDPILPLRLSFVEIVPPSTGTAKKARVPIGTGPYQVARWDAGEKLVLTRNPKYWDQAPSFQTAEYQWRDEGSVRAAMVTNGEADVVTNLSPEDGAGDLGVTFPNNETTALRITGTYAPLNDLRVRQAINYAIDRASIVKALFEGDAIVAAQLVPDGVVGHDPQLQPWPYDPDKARKLIAEAKADGVPTDTRIRLISRNGLFPKVDIVMQVVQQELAEIGLNAKIEMFDTAASLPYQVRPFPAKTGPYVMLVQHGNQAGDTAFSVDQYMVSDGAQSTFGTPALDARIAAAGRLQGQARQDAYARIFTTEPTEIGQFAYIAHMTGVLGKGADIDYEPDSATGDEMHLADMSRK</sequence>
<dbReference type="Pfam" id="PF00496">
    <property type="entry name" value="SBP_bac_5"/>
    <property type="match status" value="1"/>
</dbReference>
<accession>A0A561B7Q7</accession>